<evidence type="ECO:0000256" key="3">
    <source>
        <dbReference type="ARBA" id="ARBA00022833"/>
    </source>
</evidence>
<dbReference type="GO" id="GO:0008270">
    <property type="term" value="F:zinc ion binding"/>
    <property type="evidence" value="ECO:0007669"/>
    <property type="project" value="UniProtKB-KW"/>
</dbReference>
<evidence type="ECO:0000256" key="2">
    <source>
        <dbReference type="ARBA" id="ARBA00022771"/>
    </source>
</evidence>
<keyword evidence="1" id="KW-0479">Metal-binding</keyword>
<dbReference type="PROSITE" id="PS01361">
    <property type="entry name" value="ZF_DOF_1"/>
    <property type="match status" value="1"/>
</dbReference>
<protein>
    <recommendedName>
        <fullName evidence="9">Dof-type domain-containing protein</fullName>
    </recommendedName>
</protein>
<evidence type="ECO:0000313" key="11">
    <source>
        <dbReference type="Proteomes" id="UP000825935"/>
    </source>
</evidence>
<keyword evidence="7" id="KW-0539">Nucleus</keyword>
<organism evidence="10 11">
    <name type="scientific">Ceratopteris richardii</name>
    <name type="common">Triangle waterfern</name>
    <dbReference type="NCBI Taxonomy" id="49495"/>
    <lineage>
        <taxon>Eukaryota</taxon>
        <taxon>Viridiplantae</taxon>
        <taxon>Streptophyta</taxon>
        <taxon>Embryophyta</taxon>
        <taxon>Tracheophyta</taxon>
        <taxon>Polypodiopsida</taxon>
        <taxon>Polypodiidae</taxon>
        <taxon>Polypodiales</taxon>
        <taxon>Pteridineae</taxon>
        <taxon>Pteridaceae</taxon>
        <taxon>Parkerioideae</taxon>
        <taxon>Ceratopteris</taxon>
    </lineage>
</organism>
<dbReference type="PANTHER" id="PTHR31992">
    <property type="entry name" value="DOF ZINC FINGER PROTEIN DOF1.4-RELATED"/>
    <property type="match status" value="1"/>
</dbReference>
<evidence type="ECO:0000313" key="10">
    <source>
        <dbReference type="EMBL" id="KAH7284484.1"/>
    </source>
</evidence>
<dbReference type="InterPro" id="IPR003851">
    <property type="entry name" value="Znf_Dof"/>
</dbReference>
<evidence type="ECO:0000256" key="6">
    <source>
        <dbReference type="ARBA" id="ARBA00023163"/>
    </source>
</evidence>
<feature type="compositionally biased region" description="Polar residues" evidence="8">
    <location>
        <begin position="1"/>
        <end position="28"/>
    </location>
</feature>
<comment type="caution">
    <text evidence="10">The sequence shown here is derived from an EMBL/GenBank/DDBJ whole genome shotgun (WGS) entry which is preliminary data.</text>
</comment>
<evidence type="ECO:0000259" key="9">
    <source>
        <dbReference type="PROSITE" id="PS50884"/>
    </source>
</evidence>
<keyword evidence="5" id="KW-0238">DNA-binding</keyword>
<dbReference type="OrthoDB" id="1927254at2759"/>
<keyword evidence="4" id="KW-0805">Transcription regulation</keyword>
<evidence type="ECO:0000256" key="8">
    <source>
        <dbReference type="SAM" id="MobiDB-lite"/>
    </source>
</evidence>
<evidence type="ECO:0000256" key="5">
    <source>
        <dbReference type="ARBA" id="ARBA00023125"/>
    </source>
</evidence>
<keyword evidence="6" id="KW-0804">Transcription</keyword>
<sequence>MQAVSEASQDNTQVSVVATSSMKETPTNPKSSGSPSQSPQKCPRCESIETKFCYYNNHNKKQPRHFCKSCQRHWTRGGALRNIPIGGGCRRNRRIRPKSAWFSNVRDSHTATLFNLEALTKINDSMCGTPWIPSPLQIPPLQTHTVAQLQTNILPLQSHNLPSLQPQSIPQFQAASPHAPIWISNCRKSDLPSSEMQIHNPSTCNFVQLSSSSMNLRTIPSIDIHTTVHEHSDQSLVRLQLPINQLVSPIASFPKDQFSDESDMKYRPPMAMGMYNNNDSLSIFQGLSIKKEMLPNGMLREQPLPPPLTQSIYMKTDPLMVHALTLPCQYPSKSKDFPECKKVQNTLEECIPASSYTNSSPISDHSSSPSTILETYSQLTKENDFDVAALDIQEGNEEAFFIEHVLKDKPSQDPFNPKVDEKNSQDHGLDAHIDLKEFNELVGKCLSIFEEV</sequence>
<dbReference type="PROSITE" id="PS50884">
    <property type="entry name" value="ZF_DOF_2"/>
    <property type="match status" value="1"/>
</dbReference>
<evidence type="ECO:0000256" key="1">
    <source>
        <dbReference type="ARBA" id="ARBA00022723"/>
    </source>
</evidence>
<name>A0A8T2QLK1_CERRI</name>
<dbReference type="AlphaFoldDB" id="A0A8T2QLK1"/>
<evidence type="ECO:0000256" key="7">
    <source>
        <dbReference type="ARBA" id="ARBA00023242"/>
    </source>
</evidence>
<dbReference type="Proteomes" id="UP000825935">
    <property type="component" value="Chromosome 34"/>
</dbReference>
<dbReference type="EMBL" id="CM035439">
    <property type="protein sequence ID" value="KAH7284484.1"/>
    <property type="molecule type" value="Genomic_DNA"/>
</dbReference>
<dbReference type="InterPro" id="IPR045174">
    <property type="entry name" value="Dof"/>
</dbReference>
<evidence type="ECO:0000256" key="4">
    <source>
        <dbReference type="ARBA" id="ARBA00023015"/>
    </source>
</evidence>
<proteinExistence type="predicted"/>
<reference evidence="10" key="1">
    <citation type="submission" date="2021-08" db="EMBL/GenBank/DDBJ databases">
        <title>WGS assembly of Ceratopteris richardii.</title>
        <authorList>
            <person name="Marchant D.B."/>
            <person name="Chen G."/>
            <person name="Jenkins J."/>
            <person name="Shu S."/>
            <person name="Leebens-Mack J."/>
            <person name="Grimwood J."/>
            <person name="Schmutz J."/>
            <person name="Soltis P."/>
            <person name="Soltis D."/>
            <person name="Chen Z.-H."/>
        </authorList>
    </citation>
    <scope>NUCLEOTIDE SEQUENCE</scope>
    <source>
        <strain evidence="10">Whitten #5841</strain>
        <tissue evidence="10">Leaf</tissue>
    </source>
</reference>
<gene>
    <name evidence="10" type="ORF">KP509_34G056200</name>
</gene>
<dbReference type="GO" id="GO:0003700">
    <property type="term" value="F:DNA-binding transcription factor activity"/>
    <property type="evidence" value="ECO:0007669"/>
    <property type="project" value="InterPro"/>
</dbReference>
<dbReference type="GO" id="GO:0003677">
    <property type="term" value="F:DNA binding"/>
    <property type="evidence" value="ECO:0007669"/>
    <property type="project" value="UniProtKB-KW"/>
</dbReference>
<feature type="domain" description="Dof-type" evidence="9">
    <location>
        <begin position="40"/>
        <end position="94"/>
    </location>
</feature>
<feature type="region of interest" description="Disordered" evidence="8">
    <location>
        <begin position="1"/>
        <end position="42"/>
    </location>
</feature>
<accession>A0A8T2QLK1</accession>
<dbReference type="Pfam" id="PF02701">
    <property type="entry name" value="Zn_ribbon_Dof"/>
    <property type="match status" value="1"/>
</dbReference>
<keyword evidence="2" id="KW-0863">Zinc-finger</keyword>
<feature type="compositionally biased region" description="Low complexity" evidence="8">
    <location>
        <begin position="29"/>
        <end position="42"/>
    </location>
</feature>
<keyword evidence="11" id="KW-1185">Reference proteome</keyword>
<keyword evidence="3" id="KW-0862">Zinc</keyword>